<dbReference type="Pfam" id="PF02518">
    <property type="entry name" value="HATPase_c"/>
    <property type="match status" value="1"/>
</dbReference>
<feature type="active site" evidence="6">
    <location>
        <position position="157"/>
    </location>
</feature>
<dbReference type="InterPro" id="IPR001789">
    <property type="entry name" value="Sig_transdc_resp-reg_receiver"/>
</dbReference>
<evidence type="ECO:0000259" key="15">
    <source>
        <dbReference type="PROSITE" id="PS50123"/>
    </source>
</evidence>
<feature type="region of interest" description="Disordered" evidence="9">
    <location>
        <begin position="1"/>
        <end position="30"/>
    </location>
</feature>
<dbReference type="CDD" id="cd17546">
    <property type="entry name" value="REC_hyHK_CKI1_RcsC-like"/>
    <property type="match status" value="1"/>
</dbReference>
<feature type="domain" description="PAS" evidence="12">
    <location>
        <begin position="865"/>
        <end position="935"/>
    </location>
</feature>
<dbReference type="InterPro" id="IPR035965">
    <property type="entry name" value="PAS-like_dom_sf"/>
</dbReference>
<feature type="domain" description="Response regulatory" evidence="11">
    <location>
        <begin position="1515"/>
        <end position="1634"/>
    </location>
</feature>
<keyword evidence="5" id="KW-0949">S-adenosyl-L-methionine</keyword>
<evidence type="ECO:0000259" key="13">
    <source>
        <dbReference type="PROSITE" id="PS50113"/>
    </source>
</evidence>
<dbReference type="InterPro" id="IPR036097">
    <property type="entry name" value="HisK_dim/P_sf"/>
</dbReference>
<dbReference type="CDD" id="cd16434">
    <property type="entry name" value="CheB-CheR_fusion"/>
    <property type="match status" value="1"/>
</dbReference>
<dbReference type="InterPro" id="IPR003594">
    <property type="entry name" value="HATPase_dom"/>
</dbReference>
<evidence type="ECO:0000259" key="12">
    <source>
        <dbReference type="PROSITE" id="PS50112"/>
    </source>
</evidence>
<dbReference type="InterPro" id="IPR029063">
    <property type="entry name" value="SAM-dependent_MTases_sf"/>
</dbReference>
<dbReference type="PROSITE" id="PS50110">
    <property type="entry name" value="RESPONSE_REGULATORY"/>
    <property type="match status" value="1"/>
</dbReference>
<keyword evidence="8" id="KW-0175">Coiled coil</keyword>
<evidence type="ECO:0000256" key="4">
    <source>
        <dbReference type="ARBA" id="ARBA00022679"/>
    </source>
</evidence>
<proteinExistence type="predicted"/>
<dbReference type="Pfam" id="PF01339">
    <property type="entry name" value="CheB_methylest"/>
    <property type="match status" value="1"/>
</dbReference>
<dbReference type="SUPFAM" id="SSF55785">
    <property type="entry name" value="PYP-like sensor domain (PAS domain)"/>
    <property type="match status" value="4"/>
</dbReference>
<feature type="active site" evidence="6">
    <location>
        <position position="65"/>
    </location>
</feature>
<comment type="catalytic activity">
    <reaction evidence="1">
        <text>ATP + protein L-histidine = ADP + protein N-phospho-L-histidine.</text>
        <dbReference type="EC" id="2.7.13.3"/>
    </reaction>
</comment>
<keyword evidence="4" id="KW-0808">Transferase</keyword>
<dbReference type="InterPro" id="IPR005467">
    <property type="entry name" value="His_kinase_dom"/>
</dbReference>
<feature type="compositionally biased region" description="Basic and acidic residues" evidence="9">
    <location>
        <begin position="1"/>
        <end position="10"/>
    </location>
</feature>
<dbReference type="SMART" id="SM00387">
    <property type="entry name" value="HATPase_c"/>
    <property type="match status" value="1"/>
</dbReference>
<dbReference type="EMBL" id="JAJKFW010000014">
    <property type="protein sequence ID" value="MCC9642048.1"/>
    <property type="molecule type" value="Genomic_DNA"/>
</dbReference>
<keyword evidence="3" id="KW-0489">Methyltransferase</keyword>
<feature type="active site" evidence="6">
    <location>
        <position position="38"/>
    </location>
</feature>
<dbReference type="SUPFAM" id="SSF53335">
    <property type="entry name" value="S-adenosyl-L-methionine-dependent methyltransferases"/>
    <property type="match status" value="1"/>
</dbReference>
<dbReference type="Pfam" id="PF13426">
    <property type="entry name" value="PAS_9"/>
    <property type="match status" value="2"/>
</dbReference>
<dbReference type="SMART" id="SM00138">
    <property type="entry name" value="MeTrc"/>
    <property type="match status" value="1"/>
</dbReference>
<keyword evidence="17" id="KW-1185">Reference proteome</keyword>
<dbReference type="InterPro" id="IPR013767">
    <property type="entry name" value="PAS_fold"/>
</dbReference>
<evidence type="ECO:0000256" key="3">
    <source>
        <dbReference type="ARBA" id="ARBA00022603"/>
    </source>
</evidence>
<evidence type="ECO:0000256" key="9">
    <source>
        <dbReference type="SAM" id="MobiDB-lite"/>
    </source>
</evidence>
<dbReference type="CDD" id="cd00082">
    <property type="entry name" value="HisKA"/>
    <property type="match status" value="1"/>
</dbReference>
<dbReference type="InterPro" id="IPR003661">
    <property type="entry name" value="HisK_dim/P_dom"/>
</dbReference>
<feature type="domain" description="CheR-type methyltransferase" evidence="15">
    <location>
        <begin position="222"/>
        <end position="492"/>
    </location>
</feature>
<gene>
    <name evidence="16" type="ORF">LOC71_07155</name>
</gene>
<dbReference type="Gene3D" id="3.30.565.10">
    <property type="entry name" value="Histidine kinase-like ATPase, C-terminal domain"/>
    <property type="match status" value="1"/>
</dbReference>
<dbReference type="InterPro" id="IPR011006">
    <property type="entry name" value="CheY-like_superfamily"/>
</dbReference>
<dbReference type="InterPro" id="IPR022642">
    <property type="entry name" value="CheR_C"/>
</dbReference>
<dbReference type="RefSeq" id="WP_230272661.1">
    <property type="nucleotide sequence ID" value="NZ_JAJKFW010000014.1"/>
</dbReference>
<dbReference type="NCBIfam" id="TIGR00229">
    <property type="entry name" value="sensory_box"/>
    <property type="match status" value="3"/>
</dbReference>
<dbReference type="PROSITE" id="PS50112">
    <property type="entry name" value="PAS"/>
    <property type="match status" value="3"/>
</dbReference>
<feature type="domain" description="Histidine kinase" evidence="10">
    <location>
        <begin position="1262"/>
        <end position="1482"/>
    </location>
</feature>
<dbReference type="Pfam" id="PF03705">
    <property type="entry name" value="CheR_N"/>
    <property type="match status" value="1"/>
</dbReference>
<protein>
    <submittedName>
        <fullName evidence="16">PAS domain-containing protein</fullName>
    </submittedName>
</protein>
<dbReference type="CDD" id="cd16922">
    <property type="entry name" value="HATPase_EvgS-ArcB-TorS-like"/>
    <property type="match status" value="1"/>
</dbReference>
<evidence type="ECO:0000256" key="7">
    <source>
        <dbReference type="PROSITE-ProRule" id="PRU00169"/>
    </source>
</evidence>
<dbReference type="Gene3D" id="1.10.155.10">
    <property type="entry name" value="Chemotaxis receptor methyltransferase CheR, N-terminal domain"/>
    <property type="match status" value="1"/>
</dbReference>
<reference evidence="16" key="1">
    <citation type="submission" date="2021-11" db="EMBL/GenBank/DDBJ databases">
        <title>Genome sequence.</title>
        <authorList>
            <person name="Sun Q."/>
        </authorList>
    </citation>
    <scope>NUCLEOTIDE SEQUENCE</scope>
    <source>
        <strain evidence="16">JC740</strain>
    </source>
</reference>
<evidence type="ECO:0000256" key="8">
    <source>
        <dbReference type="SAM" id="Coils"/>
    </source>
</evidence>
<dbReference type="PANTHER" id="PTHR24422:SF27">
    <property type="entry name" value="PROTEIN-GLUTAMATE O-METHYLTRANSFERASE"/>
    <property type="match status" value="1"/>
</dbReference>
<dbReference type="Gene3D" id="3.40.50.150">
    <property type="entry name" value="Vaccinia Virus protein VP39"/>
    <property type="match status" value="1"/>
</dbReference>
<evidence type="ECO:0000313" key="16">
    <source>
        <dbReference type="EMBL" id="MCC9642048.1"/>
    </source>
</evidence>
<dbReference type="PROSITE" id="PS50109">
    <property type="entry name" value="HIS_KIN"/>
    <property type="match status" value="1"/>
</dbReference>
<feature type="modified residue" description="4-aspartylphosphate" evidence="7">
    <location>
        <position position="1569"/>
    </location>
</feature>
<dbReference type="SMART" id="SM00448">
    <property type="entry name" value="REC"/>
    <property type="match status" value="1"/>
</dbReference>
<dbReference type="Gene3D" id="3.40.50.2300">
    <property type="match status" value="1"/>
</dbReference>
<dbReference type="PANTHER" id="PTHR24422">
    <property type="entry name" value="CHEMOTAXIS PROTEIN METHYLTRANSFERASE"/>
    <property type="match status" value="1"/>
</dbReference>
<feature type="domain" description="CheB-type methylesterase" evidence="14">
    <location>
        <begin position="26"/>
        <end position="215"/>
    </location>
</feature>
<evidence type="ECO:0000259" key="11">
    <source>
        <dbReference type="PROSITE" id="PS50110"/>
    </source>
</evidence>
<keyword evidence="7" id="KW-0597">Phosphoprotein</keyword>
<dbReference type="InterPro" id="IPR036890">
    <property type="entry name" value="HATPase_C_sf"/>
</dbReference>
<dbReference type="InterPro" id="IPR035909">
    <property type="entry name" value="CheB_C"/>
</dbReference>
<feature type="coiled-coil region" evidence="8">
    <location>
        <begin position="677"/>
        <end position="757"/>
    </location>
</feature>
<dbReference type="InterPro" id="IPR000780">
    <property type="entry name" value="CheR_MeTrfase"/>
</dbReference>
<evidence type="ECO:0000259" key="10">
    <source>
        <dbReference type="PROSITE" id="PS50109"/>
    </source>
</evidence>
<dbReference type="Pfam" id="PF13596">
    <property type="entry name" value="PAS_10"/>
    <property type="match status" value="1"/>
</dbReference>
<dbReference type="InterPro" id="IPR000014">
    <property type="entry name" value="PAS"/>
</dbReference>
<dbReference type="SUPFAM" id="SSF47384">
    <property type="entry name" value="Homodimeric domain of signal transducing histidine kinase"/>
    <property type="match status" value="1"/>
</dbReference>
<evidence type="ECO:0000256" key="2">
    <source>
        <dbReference type="ARBA" id="ARBA00001541"/>
    </source>
</evidence>
<dbReference type="InterPro" id="IPR036804">
    <property type="entry name" value="CheR_N_sf"/>
</dbReference>
<dbReference type="Gene3D" id="1.10.287.130">
    <property type="match status" value="1"/>
</dbReference>
<feature type="domain" description="PAC" evidence="13">
    <location>
        <begin position="1058"/>
        <end position="1112"/>
    </location>
</feature>
<dbReference type="Gene3D" id="3.40.50.180">
    <property type="entry name" value="Methylesterase CheB, C-terminal domain"/>
    <property type="match status" value="1"/>
</dbReference>
<evidence type="ECO:0000256" key="6">
    <source>
        <dbReference type="PROSITE-ProRule" id="PRU00050"/>
    </source>
</evidence>
<dbReference type="SUPFAM" id="SSF47757">
    <property type="entry name" value="Chemotaxis receptor methyltransferase CheR, N-terminal domain"/>
    <property type="match status" value="1"/>
</dbReference>
<feature type="domain" description="PAC" evidence="13">
    <location>
        <begin position="1193"/>
        <end position="1244"/>
    </location>
</feature>
<keyword evidence="6" id="KW-0378">Hydrolase</keyword>
<dbReference type="Proteomes" id="UP001430306">
    <property type="component" value="Unassembled WGS sequence"/>
</dbReference>
<accession>A0ABS8NEU0</accession>
<dbReference type="SMART" id="SM00091">
    <property type="entry name" value="PAS"/>
    <property type="match status" value="4"/>
</dbReference>
<evidence type="ECO:0000256" key="1">
    <source>
        <dbReference type="ARBA" id="ARBA00000085"/>
    </source>
</evidence>
<dbReference type="PRINTS" id="PR00996">
    <property type="entry name" value="CHERMTFRASE"/>
</dbReference>
<keyword evidence="6" id="KW-0145">Chemotaxis</keyword>
<name>A0ABS8NEU0_9BACT</name>
<dbReference type="PROSITE" id="PS50123">
    <property type="entry name" value="CHER"/>
    <property type="match status" value="1"/>
</dbReference>
<dbReference type="SMART" id="SM00086">
    <property type="entry name" value="PAC"/>
    <property type="match status" value="3"/>
</dbReference>
<dbReference type="Gene3D" id="3.30.450.20">
    <property type="entry name" value="PAS domain"/>
    <property type="match status" value="4"/>
</dbReference>
<dbReference type="InterPro" id="IPR000673">
    <property type="entry name" value="Sig_transdc_resp-reg_Me-estase"/>
</dbReference>
<comment type="caution">
    <text evidence="16">The sequence shown here is derived from an EMBL/GenBank/DDBJ whole genome shotgun (WGS) entry which is preliminary data.</text>
</comment>
<evidence type="ECO:0000256" key="5">
    <source>
        <dbReference type="ARBA" id="ARBA00022691"/>
    </source>
</evidence>
<dbReference type="SUPFAM" id="SSF52738">
    <property type="entry name" value="Methylesterase CheB, C-terminal domain"/>
    <property type="match status" value="1"/>
</dbReference>
<dbReference type="InterPro" id="IPR000700">
    <property type="entry name" value="PAS-assoc_C"/>
</dbReference>
<evidence type="ECO:0000259" key="14">
    <source>
        <dbReference type="PROSITE" id="PS50122"/>
    </source>
</evidence>
<dbReference type="PROSITE" id="PS50113">
    <property type="entry name" value="PAC"/>
    <property type="match status" value="2"/>
</dbReference>
<dbReference type="SUPFAM" id="SSF52172">
    <property type="entry name" value="CheY-like"/>
    <property type="match status" value="1"/>
</dbReference>
<dbReference type="PROSITE" id="PS50122">
    <property type="entry name" value="CHEB"/>
    <property type="match status" value="1"/>
</dbReference>
<dbReference type="InterPro" id="IPR022641">
    <property type="entry name" value="CheR_N"/>
</dbReference>
<organism evidence="16 17">
    <name type="scientific">Rhodopirellula halodulae</name>
    <dbReference type="NCBI Taxonomy" id="2894198"/>
    <lineage>
        <taxon>Bacteria</taxon>
        <taxon>Pseudomonadati</taxon>
        <taxon>Planctomycetota</taxon>
        <taxon>Planctomycetia</taxon>
        <taxon>Pirellulales</taxon>
        <taxon>Pirellulaceae</taxon>
        <taxon>Rhodopirellula</taxon>
    </lineage>
</organism>
<dbReference type="Pfam" id="PF00989">
    <property type="entry name" value="PAS"/>
    <property type="match status" value="1"/>
</dbReference>
<dbReference type="SMART" id="SM00388">
    <property type="entry name" value="HisKA"/>
    <property type="match status" value="1"/>
</dbReference>
<feature type="domain" description="PAS" evidence="12">
    <location>
        <begin position="984"/>
        <end position="1057"/>
    </location>
</feature>
<dbReference type="Pfam" id="PF01739">
    <property type="entry name" value="CheR"/>
    <property type="match status" value="1"/>
</dbReference>
<sequence length="1636" mass="183616">MADPNVHSEESDFTESASEPETSSPSRPKHFVVGIGASAGGLEALEKLFSKMPVATGTSFVVVQHLSPDFKSHMDDLLRRVTNIPVEVVNNGVEVQPDTIYLIPAKKEMVISNGKLLLTDRGSEKILTHPIDQFLRSLAQDQGKHAIGIILSGTGSDGSRGVVEISNNDGLVIVQEPSTCKFDSMPMNARNTGVVDLQLPPEHIGEAIQQYLFDGQRSDQTTTSTLESIQRTGLDRVFQLLKKNHGIDFNHYKTGTVHRRIQRRMDLLHLDRLADYVHYVEEHLEEVNELYRDLLIGVTKFFRDREAFDALQDVVIPDLIERADETIRVWCCGCATGEEAYSIAMLLREGIEKSGRDIDFKMFATDPHRGSLQYAAAGCYNEAQLAEVSEERRERFFTQRENDYVVKDTLRRNVVFAAQNVINDPPFTQMDMVSCRNMLIYLQSPAQRKTLSLFHFALKTNGVLFLGPSESVGDIGDEFDSINAQWKIFRKRRDVRLPIELRMPLTDQRISDRAPRSASLGSSPAPRRQDSMVEVYNALLAEKMPPSVLIDSDFRVLHIFPGVNQYLRVPDGVPTDNILHMVTKELRASIGAAVTQAMKQQKPVHYHGIPSPSDGPNWQLELVVEPYDVPHAAGKFALIQFKPTEIVSTLAELQAESASDSSAQETHDFSVAAHSRIENLEQELNFNRQNLQATIEELETSNEELQATNEEMVASNEELQSTNEELQSVNEELYTVNAELQLRVNELNEANADMVNLLSTTRAGVIFLDEDLRIRRITPEISRLLLIEQDDVGRAFSTFLQPVIDDSFIERLEQVRDERKELEWEVTVHQTAYLVRALPYLRNHEMCGVVIAFVDVDVLRQAEQDVLKFKFMADANIDALALLDEDGKISYANHKACEILDMPRDELLSNPLSRYKSPQSTESFPDRLKEAHENGGVLFESILKNRGGLDVPVEIALTPVENQNEQFTFASIRDITLRKSHESQMRLLSKAIQSAANGVVITDCSQPDHPITFVNRGFLEMTGFAEKDVIGRNCRFLQGEDTDPQTVRNIHVALDRGDSIRALIKNYRKDSTPFWNDLFITPVQDETGTLTHFIGVQNDVTERIEIARQTETNERTIRLLLDSTAEGIFGLDIDGRCTFSNEKAAQMLGYENGSELVGLDLVDLARPCKADGSPIEREAFSMFSAIRRGDAINRFDEQFCRKDGQTFPVEYWCHPIREDGNFIGAVVTFVNIQQRLQTENELREAKLAADAANEAKSQFLANMSHELRTPLSAMLGFTKILQEDPDPNTTQEYLGTIQRNGDYLLRLLGDVLDLSRIEANKFTTANNSVSLSEVLGDIYETMQMRTLDYQNTLHLDISEPLPRSITTDPARLRQIMINLVANAIKFAPKGRVDLVARAERENDQTFLILKVIDNGIGIAEQKLRTLFEPFVQADSTISNRFGGTGLGLSITKRLVNALGGTIDVQSSEGQGSEFTVRLPVDPIGEMGQLTIKTDDENDNDGNKNSVDQDVHLNAKVLIADDMRDVRFVAQHFLKKAGCEVEVAENGRQAVDMILRSIETDSPFDLCLMDMQMPELDGLGAVHEIRAQGIELPIIALTADAMKGTRRRLISEGFDEYLSKPLKVNRLLRIAKSLLDA</sequence>
<feature type="region of interest" description="Disordered" evidence="9">
    <location>
        <begin position="508"/>
        <end position="527"/>
    </location>
</feature>
<dbReference type="SUPFAM" id="SSF55874">
    <property type="entry name" value="ATPase domain of HSP90 chaperone/DNA topoisomerase II/histidine kinase"/>
    <property type="match status" value="1"/>
</dbReference>
<comment type="catalytic activity">
    <reaction evidence="2">
        <text>L-glutamyl-[protein] + S-adenosyl-L-methionine = [protein]-L-glutamate 5-O-methyl ester + S-adenosyl-L-homocysteine</text>
        <dbReference type="Rhea" id="RHEA:24452"/>
        <dbReference type="Rhea" id="RHEA-COMP:10208"/>
        <dbReference type="Rhea" id="RHEA-COMP:10311"/>
        <dbReference type="ChEBI" id="CHEBI:29973"/>
        <dbReference type="ChEBI" id="CHEBI:57856"/>
        <dbReference type="ChEBI" id="CHEBI:59789"/>
        <dbReference type="ChEBI" id="CHEBI:82795"/>
        <dbReference type="EC" id="2.1.1.80"/>
    </reaction>
</comment>
<dbReference type="InterPro" id="IPR050903">
    <property type="entry name" value="Bact_Chemotaxis_MeTrfase"/>
</dbReference>
<dbReference type="Pfam" id="PF00512">
    <property type="entry name" value="HisKA"/>
    <property type="match status" value="1"/>
</dbReference>
<dbReference type="Pfam" id="PF00072">
    <property type="entry name" value="Response_reg"/>
    <property type="match status" value="1"/>
</dbReference>
<dbReference type="InterPro" id="IPR001610">
    <property type="entry name" value="PAC"/>
</dbReference>
<dbReference type="CDD" id="cd00130">
    <property type="entry name" value="PAS"/>
    <property type="match status" value="4"/>
</dbReference>
<evidence type="ECO:0000313" key="17">
    <source>
        <dbReference type="Proteomes" id="UP001430306"/>
    </source>
</evidence>
<feature type="domain" description="PAS" evidence="12">
    <location>
        <begin position="1113"/>
        <end position="1151"/>
    </location>
</feature>
<feature type="compositionally biased region" description="Low complexity" evidence="9">
    <location>
        <begin position="14"/>
        <end position="26"/>
    </location>
</feature>